<proteinExistence type="predicted"/>
<dbReference type="AlphaFoldDB" id="A0A914QHE1"/>
<feature type="coiled-coil region" evidence="1">
    <location>
        <begin position="64"/>
        <end position="91"/>
    </location>
</feature>
<dbReference type="WBParaSite" id="PDA_v2.g26706.t1">
    <property type="protein sequence ID" value="PDA_v2.g26706.t1"/>
    <property type="gene ID" value="PDA_v2.g26706"/>
</dbReference>
<protein>
    <submittedName>
        <fullName evidence="3">Uncharacterized protein</fullName>
    </submittedName>
</protein>
<keyword evidence="1" id="KW-0175">Coiled coil</keyword>
<keyword evidence="2" id="KW-1185">Reference proteome</keyword>
<organism evidence="2 3">
    <name type="scientific">Panagrolaimus davidi</name>
    <dbReference type="NCBI Taxonomy" id="227884"/>
    <lineage>
        <taxon>Eukaryota</taxon>
        <taxon>Metazoa</taxon>
        <taxon>Ecdysozoa</taxon>
        <taxon>Nematoda</taxon>
        <taxon>Chromadorea</taxon>
        <taxon>Rhabditida</taxon>
        <taxon>Tylenchina</taxon>
        <taxon>Panagrolaimomorpha</taxon>
        <taxon>Panagrolaimoidea</taxon>
        <taxon>Panagrolaimidae</taxon>
        <taxon>Panagrolaimus</taxon>
    </lineage>
</organism>
<dbReference type="Proteomes" id="UP000887578">
    <property type="component" value="Unplaced"/>
</dbReference>
<evidence type="ECO:0000313" key="2">
    <source>
        <dbReference type="Proteomes" id="UP000887578"/>
    </source>
</evidence>
<accession>A0A914QHE1</accession>
<sequence>MELTTIKEPNAEALLDKKIEKLLNAYVTKAINEYRTVPLSSNGINTNGDIEMEESTLVAPSLSNDEKDKRIQELEKELEEVQAANAELYGMCRDMIVEDA</sequence>
<name>A0A914QHE1_9BILA</name>
<reference evidence="3" key="1">
    <citation type="submission" date="2022-11" db="UniProtKB">
        <authorList>
            <consortium name="WormBaseParasite"/>
        </authorList>
    </citation>
    <scope>IDENTIFICATION</scope>
</reference>
<evidence type="ECO:0000256" key="1">
    <source>
        <dbReference type="SAM" id="Coils"/>
    </source>
</evidence>
<evidence type="ECO:0000313" key="3">
    <source>
        <dbReference type="WBParaSite" id="PDA_v2.g26706.t1"/>
    </source>
</evidence>